<accession>A0A133L4H0</accession>
<sequence length="369" mass="41770">MKNLRIEQTNEMILDKFGMGIVEFLISQTHLASRLNSAKSETIKRNPGYSNGDIAKAYIGLLCLGKNKFAEIEPLRSDYDFRPFLKLERVPSPAVLEHRLDEAALSEEWKQIILEESLHLLRKAGAPINPVTIQGKSFIPVDVAMPFAFIGKEGYCLSFGQETSVSVRAAEQLAEGAFLWRLEAKEGSEIAAKLLDLNIDFVMKLQTDASTWVETARKHGTCSSEREGKNVYFGSVAETNTTAGAKKPAYYVFKLIETTIDKNGQILLIPEYEADVYMTTLDIPPEAVPRLYDEHRKVCKSLIREFRFDLGFKQLPSRNQKTNELALHFGIYAYNLLRFAGQGKARLKRIRETIRDLPKMVIKEVEAEE</sequence>
<evidence type="ECO:0008006" key="3">
    <source>
        <dbReference type="Google" id="ProtNLM"/>
    </source>
</evidence>
<protein>
    <recommendedName>
        <fullName evidence="3">Transposase</fullName>
    </recommendedName>
</protein>
<dbReference type="EMBL" id="LRPN01000001">
    <property type="protein sequence ID" value="KWZ86495.1"/>
    <property type="molecule type" value="Genomic_DNA"/>
</dbReference>
<reference evidence="2" key="1">
    <citation type="submission" date="2016-01" db="EMBL/GenBank/DDBJ databases">
        <authorList>
            <person name="Mitreva M."/>
            <person name="Pepin K.H."/>
            <person name="Mihindukulasuriya K.A."/>
            <person name="Fulton R."/>
            <person name="Fronick C."/>
            <person name="O'Laughlin M."/>
            <person name="Miner T."/>
            <person name="Herter B."/>
            <person name="Rosa B.A."/>
            <person name="Cordes M."/>
            <person name="Tomlinson C."/>
            <person name="Wollam A."/>
            <person name="Palsikar V.B."/>
            <person name="Mardis E.R."/>
            <person name="Wilson R.K."/>
        </authorList>
    </citation>
    <scope>NUCLEOTIDE SEQUENCE [LARGE SCALE GENOMIC DNA]</scope>
    <source>
        <strain evidence="2">GED7749B</strain>
    </source>
</reference>
<comment type="caution">
    <text evidence="1">The sequence shown here is derived from an EMBL/GenBank/DDBJ whole genome shotgun (WGS) entry which is preliminary data.</text>
</comment>
<evidence type="ECO:0000313" key="2">
    <source>
        <dbReference type="Proteomes" id="UP000070376"/>
    </source>
</evidence>
<dbReference type="RefSeq" id="WP_014095531.1">
    <property type="nucleotide sequence ID" value="NZ_CP017888.1"/>
</dbReference>
<organism evidence="1 2">
    <name type="scientific">Heyndrickxia coagulans</name>
    <name type="common">Weizmannia coagulans</name>
    <dbReference type="NCBI Taxonomy" id="1398"/>
    <lineage>
        <taxon>Bacteria</taxon>
        <taxon>Bacillati</taxon>
        <taxon>Bacillota</taxon>
        <taxon>Bacilli</taxon>
        <taxon>Bacillales</taxon>
        <taxon>Bacillaceae</taxon>
        <taxon>Heyndrickxia</taxon>
    </lineage>
</organism>
<dbReference type="Proteomes" id="UP000070376">
    <property type="component" value="Unassembled WGS sequence"/>
</dbReference>
<evidence type="ECO:0000313" key="1">
    <source>
        <dbReference type="EMBL" id="KWZ86495.1"/>
    </source>
</evidence>
<gene>
    <name evidence="1" type="ORF">HMPREF3213_00020</name>
</gene>
<dbReference type="PATRIC" id="fig|1398.22.peg.19"/>
<proteinExistence type="predicted"/>
<dbReference type="AlphaFoldDB" id="A0A133L4H0"/>
<name>A0A133L4H0_HEYCO</name>